<keyword evidence="3" id="KW-1003">Cell membrane</keyword>
<sequence length="340" mass="39359">MATWTVYYDFLDFSKPSVRTGVTGLVPAPKLASRWLIPFYSYSRTMWLTVGILFFTCIATLFAMRYWTPTRVHTEQQILTDNIANLLNTSIWSILKLFIVQPVSDWEIVTGINGSLFMSLVFMASLFLSTTYSSGFSSIMTIPLYENPINTVLDFYESGLKWGATGNAWIESLRGAEDHITKEIVSRFIAVPEEQLHKLSLTYKFGFAMERLPNRNFAVGAYVDYNVIDGYRVMVEDFYWEHCIFMLRKISILLPLFDAFLLRAFETGHINHWQSEAIMQYMDFKVQKIVEFYNYQHQLEHSVEKLTITHLEGAFAIWSIGLLTSAISFIIELFIKKCID</sequence>
<comment type="subcellular location">
    <subcellularLocation>
        <location evidence="1">Cell membrane</location>
        <topology evidence="1">Multi-pass membrane protein</topology>
    </subcellularLocation>
</comment>
<evidence type="ECO:0000256" key="1">
    <source>
        <dbReference type="ARBA" id="ARBA00004651"/>
    </source>
</evidence>
<name>A0A653D2R1_CALMS</name>
<feature type="transmembrane region" description="Helical" evidence="9">
    <location>
        <begin position="111"/>
        <end position="132"/>
    </location>
</feature>
<evidence type="ECO:0000256" key="3">
    <source>
        <dbReference type="ARBA" id="ARBA00022475"/>
    </source>
</evidence>
<dbReference type="Proteomes" id="UP000410492">
    <property type="component" value="Unassembled WGS sequence"/>
</dbReference>
<evidence type="ECO:0000259" key="10">
    <source>
        <dbReference type="Pfam" id="PF00060"/>
    </source>
</evidence>
<keyword evidence="7" id="KW-0675">Receptor</keyword>
<dbReference type="PANTHER" id="PTHR42643">
    <property type="entry name" value="IONOTROPIC RECEPTOR 20A-RELATED"/>
    <property type="match status" value="1"/>
</dbReference>
<dbReference type="GO" id="GO:0015276">
    <property type="term" value="F:ligand-gated monoatomic ion channel activity"/>
    <property type="evidence" value="ECO:0007669"/>
    <property type="project" value="InterPro"/>
</dbReference>
<dbReference type="InterPro" id="IPR001320">
    <property type="entry name" value="Iontro_rcpt_C"/>
</dbReference>
<dbReference type="InterPro" id="IPR052192">
    <property type="entry name" value="Insect_Ionotropic_Sensory_Rcpt"/>
</dbReference>
<dbReference type="PANTHER" id="PTHR42643:SF40">
    <property type="entry name" value="IONOTROPIC RECEPTOR 41A-RELATED"/>
    <property type="match status" value="1"/>
</dbReference>
<comment type="similarity">
    <text evidence="2">Belongs to the glutamate-gated ion channel (TC 1.A.10.1) family.</text>
</comment>
<keyword evidence="12" id="KW-1185">Reference proteome</keyword>
<dbReference type="OrthoDB" id="8182981at2759"/>
<organism evidence="11 12">
    <name type="scientific">Callosobruchus maculatus</name>
    <name type="common">Southern cowpea weevil</name>
    <name type="synonym">Pulse bruchid</name>
    <dbReference type="NCBI Taxonomy" id="64391"/>
    <lineage>
        <taxon>Eukaryota</taxon>
        <taxon>Metazoa</taxon>
        <taxon>Ecdysozoa</taxon>
        <taxon>Arthropoda</taxon>
        <taxon>Hexapoda</taxon>
        <taxon>Insecta</taxon>
        <taxon>Pterygota</taxon>
        <taxon>Neoptera</taxon>
        <taxon>Endopterygota</taxon>
        <taxon>Coleoptera</taxon>
        <taxon>Polyphaga</taxon>
        <taxon>Cucujiformia</taxon>
        <taxon>Chrysomeloidea</taxon>
        <taxon>Chrysomelidae</taxon>
        <taxon>Bruchinae</taxon>
        <taxon>Bruchini</taxon>
        <taxon>Callosobruchus</taxon>
    </lineage>
</organism>
<evidence type="ECO:0000256" key="2">
    <source>
        <dbReference type="ARBA" id="ARBA00008685"/>
    </source>
</evidence>
<evidence type="ECO:0000256" key="6">
    <source>
        <dbReference type="ARBA" id="ARBA00023136"/>
    </source>
</evidence>
<dbReference type="Pfam" id="PF00060">
    <property type="entry name" value="Lig_chan"/>
    <property type="match status" value="1"/>
</dbReference>
<keyword evidence="5 9" id="KW-1133">Transmembrane helix</keyword>
<dbReference type="SUPFAM" id="SSF53850">
    <property type="entry name" value="Periplasmic binding protein-like II"/>
    <property type="match status" value="1"/>
</dbReference>
<protein>
    <recommendedName>
        <fullName evidence="10">Ionotropic glutamate receptor C-terminal domain-containing protein</fullName>
    </recommendedName>
</protein>
<dbReference type="GO" id="GO:0050906">
    <property type="term" value="P:detection of stimulus involved in sensory perception"/>
    <property type="evidence" value="ECO:0007669"/>
    <property type="project" value="UniProtKB-ARBA"/>
</dbReference>
<feature type="transmembrane region" description="Helical" evidence="9">
    <location>
        <begin position="79"/>
        <end position="99"/>
    </location>
</feature>
<evidence type="ECO:0000256" key="8">
    <source>
        <dbReference type="ARBA" id="ARBA00023180"/>
    </source>
</evidence>
<evidence type="ECO:0000313" key="11">
    <source>
        <dbReference type="EMBL" id="VEN54443.1"/>
    </source>
</evidence>
<reference evidence="11 12" key="1">
    <citation type="submission" date="2019-01" db="EMBL/GenBank/DDBJ databases">
        <authorList>
            <person name="Sayadi A."/>
        </authorList>
    </citation>
    <scope>NUCLEOTIDE SEQUENCE [LARGE SCALE GENOMIC DNA]</scope>
</reference>
<dbReference type="EMBL" id="CAACVG010009883">
    <property type="protein sequence ID" value="VEN54443.1"/>
    <property type="molecule type" value="Genomic_DNA"/>
</dbReference>
<dbReference type="Gene3D" id="1.10.287.70">
    <property type="match status" value="1"/>
</dbReference>
<feature type="transmembrane region" description="Helical" evidence="9">
    <location>
        <begin position="315"/>
        <end position="335"/>
    </location>
</feature>
<keyword evidence="6 9" id="KW-0472">Membrane</keyword>
<keyword evidence="4 9" id="KW-0812">Transmembrane</keyword>
<evidence type="ECO:0000256" key="5">
    <source>
        <dbReference type="ARBA" id="ARBA00022989"/>
    </source>
</evidence>
<accession>A0A653D2R1</accession>
<dbReference type="AlphaFoldDB" id="A0A653D2R1"/>
<feature type="transmembrane region" description="Helical" evidence="9">
    <location>
        <begin position="46"/>
        <end position="67"/>
    </location>
</feature>
<keyword evidence="8" id="KW-0325">Glycoprotein</keyword>
<dbReference type="GO" id="GO:0005886">
    <property type="term" value="C:plasma membrane"/>
    <property type="evidence" value="ECO:0007669"/>
    <property type="project" value="UniProtKB-SubCell"/>
</dbReference>
<feature type="domain" description="Ionotropic glutamate receptor C-terminal" evidence="10">
    <location>
        <begin position="45"/>
        <end position="322"/>
    </location>
</feature>
<evidence type="ECO:0000256" key="7">
    <source>
        <dbReference type="ARBA" id="ARBA00023170"/>
    </source>
</evidence>
<gene>
    <name evidence="11" type="ORF">CALMAC_LOCUS13916</name>
</gene>
<proteinExistence type="inferred from homology"/>
<evidence type="ECO:0000313" key="12">
    <source>
        <dbReference type="Proteomes" id="UP000410492"/>
    </source>
</evidence>
<evidence type="ECO:0000256" key="4">
    <source>
        <dbReference type="ARBA" id="ARBA00022692"/>
    </source>
</evidence>
<evidence type="ECO:0000256" key="9">
    <source>
        <dbReference type="SAM" id="Phobius"/>
    </source>
</evidence>